<proteinExistence type="predicted"/>
<feature type="region of interest" description="Disordered" evidence="1">
    <location>
        <begin position="357"/>
        <end position="391"/>
    </location>
</feature>
<evidence type="ECO:0000256" key="1">
    <source>
        <dbReference type="SAM" id="MobiDB-lite"/>
    </source>
</evidence>
<keyword evidence="2" id="KW-1133">Transmembrane helix</keyword>
<feature type="region of interest" description="Disordered" evidence="1">
    <location>
        <begin position="210"/>
        <end position="263"/>
    </location>
</feature>
<name>M8C9B2_AEGTA</name>
<dbReference type="SUPFAM" id="SSF48371">
    <property type="entry name" value="ARM repeat"/>
    <property type="match status" value="1"/>
</dbReference>
<evidence type="ECO:0000256" key="2">
    <source>
        <dbReference type="SAM" id="Phobius"/>
    </source>
</evidence>
<dbReference type="PANTHER" id="PTHR33115">
    <property type="entry name" value="ARM REPEAT SUPERFAMILY PROTEIN"/>
    <property type="match status" value="1"/>
</dbReference>
<feature type="compositionally biased region" description="Polar residues" evidence="1">
    <location>
        <begin position="357"/>
        <end position="377"/>
    </location>
</feature>
<accession>M8C9B2</accession>
<feature type="transmembrane region" description="Helical" evidence="2">
    <location>
        <begin position="69"/>
        <end position="89"/>
    </location>
</feature>
<reference evidence="3" key="1">
    <citation type="submission" date="2015-06" db="UniProtKB">
        <authorList>
            <consortium name="EnsemblPlants"/>
        </authorList>
    </citation>
    <scope>IDENTIFICATION</scope>
</reference>
<feature type="compositionally biased region" description="Basic and acidic residues" evidence="1">
    <location>
        <begin position="244"/>
        <end position="262"/>
    </location>
</feature>
<dbReference type="AlphaFoldDB" id="M8C9B2"/>
<protein>
    <submittedName>
        <fullName evidence="3">Uncharacterized protein</fullName>
    </submittedName>
</protein>
<evidence type="ECO:0000313" key="3">
    <source>
        <dbReference type="EnsemblPlants" id="EMT30889"/>
    </source>
</evidence>
<organism evidence="3">
    <name type="scientific">Aegilops tauschii</name>
    <name type="common">Tausch's goatgrass</name>
    <name type="synonym">Aegilops squarrosa</name>
    <dbReference type="NCBI Taxonomy" id="37682"/>
    <lineage>
        <taxon>Eukaryota</taxon>
        <taxon>Viridiplantae</taxon>
        <taxon>Streptophyta</taxon>
        <taxon>Embryophyta</taxon>
        <taxon>Tracheophyta</taxon>
        <taxon>Spermatophyta</taxon>
        <taxon>Magnoliopsida</taxon>
        <taxon>Liliopsida</taxon>
        <taxon>Poales</taxon>
        <taxon>Poaceae</taxon>
        <taxon>BOP clade</taxon>
        <taxon>Pooideae</taxon>
        <taxon>Triticodae</taxon>
        <taxon>Triticeae</taxon>
        <taxon>Triticinae</taxon>
        <taxon>Aegilops</taxon>
    </lineage>
</organism>
<sequence>MGSVVDLLFSVRTVKNILTRNPPQLADNARTDQQELAVLNRAIAAVFVAVGWALALVHGVVLFVCLHTISLVILFGIVISISISISGLVRHNHYGNTKEGRANMDPAHNVLYVMCVAQGALFLYRMLLMLYMKTVVNQVSLAYGFQDGDSAVSGYLVEIRRACFKNPSSVRGRNLITYAVQLMESKSPHSCLSGTLILDRLLTRQHSDKIEAPTLVQPEETPQQQLESEDRNGAPLVKSQKNQENNERKEMGGWKTKWDGTKRKWQQHRRTEEEIIVQQHRVIKQLIGSASSPHILHKLLRTLDSREPYDRKMRVAAARIVELVAGWICLEQFPQGIQCISSLVNTFEEYRRLLPHQSSSNTNNGHCQQQGSSSNTCVPPAESDSESESEPYWDRDIDFSQWPFPKTKKSRDITDPFSGYKDLVMTGLRILLRLVDNKDNCVIISNSKHLVCKIMAPISYDQVHRTNHSAWSTSVVEGSLKVMLQLVAAEGETGAKLRRKISSNRKVINIIERILSCEECKGRELQMNAMKVLTQLCMDKAQVKGDFIKMLVSMFVNGVSSDRSMRESAGKALVLFVGRTKVASIFPHVNDATEFAGGLVQIVSHDEINTCRNIAAEILEHLCIRYTGNDEYICTIRNALTGVMPKLMGEILHGFGSIGEEGRTGYARSATEVVSQVIVGDGAILEVIVCNNKKKNTSSSRQNQHHELHLALLSLCVTACETLHLDINAISLGEADQGGQEGAALRFAMKMVQLNKDVMTTKSLTVMKLTTRIVIATMKNCTVGSSSAILERAALKGILELLSSISETMLDLESCKVFATGTRTMAIPDTAEKTLDSIVKLAWKLHAAMELHGNFIAEQDSQIVPAGSS</sequence>
<keyword evidence="2" id="KW-0812">Transmembrane</keyword>
<dbReference type="EnsemblPlants" id="EMT30889">
    <property type="protein sequence ID" value="EMT30889"/>
    <property type="gene ID" value="F775_22528"/>
</dbReference>
<feature type="transmembrane region" description="Helical" evidence="2">
    <location>
        <begin position="110"/>
        <end position="132"/>
    </location>
</feature>
<feature type="transmembrane region" description="Helical" evidence="2">
    <location>
        <begin position="42"/>
        <end position="63"/>
    </location>
</feature>
<dbReference type="InterPro" id="IPR016024">
    <property type="entry name" value="ARM-type_fold"/>
</dbReference>
<dbReference type="PANTHER" id="PTHR33115:SF22">
    <property type="entry name" value="OS12G0449900 PROTEIN"/>
    <property type="match status" value="1"/>
</dbReference>
<keyword evidence="2" id="KW-0472">Membrane</keyword>
<dbReference type="ExpressionAtlas" id="M8C9B2">
    <property type="expression patterns" value="baseline"/>
</dbReference>